<comment type="subcellular location">
    <subcellularLocation>
        <location evidence="1">Membrane</location>
        <topology evidence="1">Single-pass membrane protein</topology>
    </subcellularLocation>
</comment>
<evidence type="ECO:0000313" key="8">
    <source>
        <dbReference type="Proteomes" id="UP000053259"/>
    </source>
</evidence>
<keyword evidence="2 6" id="KW-0812">Transmembrane</keyword>
<dbReference type="GeneID" id="27312218"/>
<dbReference type="GO" id="GO:0005509">
    <property type="term" value="F:calcium ion binding"/>
    <property type="evidence" value="ECO:0007669"/>
    <property type="project" value="InterPro"/>
</dbReference>
<reference evidence="7 8" key="1">
    <citation type="submission" date="2015-01" db="EMBL/GenBank/DDBJ databases">
        <title>The Genome Sequence of Ochroconis gallopava CBS43764.</title>
        <authorList>
            <consortium name="The Broad Institute Genomics Platform"/>
            <person name="Cuomo C."/>
            <person name="de Hoog S."/>
            <person name="Gorbushina A."/>
            <person name="Stielow B."/>
            <person name="Teixiera M."/>
            <person name="Abouelleil A."/>
            <person name="Chapman S.B."/>
            <person name="Priest M."/>
            <person name="Young S.K."/>
            <person name="Wortman J."/>
            <person name="Nusbaum C."/>
            <person name="Birren B."/>
        </authorList>
    </citation>
    <scope>NUCLEOTIDE SEQUENCE [LARGE SCALE GENOMIC DNA]</scope>
    <source>
        <strain evidence="7 8">CBS 43764</strain>
    </source>
</reference>
<dbReference type="VEuPathDB" id="FungiDB:PV09_04245"/>
<evidence type="ECO:0000313" key="7">
    <source>
        <dbReference type="EMBL" id="KIW04486.1"/>
    </source>
</evidence>
<dbReference type="RefSeq" id="XP_016214355.1">
    <property type="nucleotide sequence ID" value="XM_016357563.1"/>
</dbReference>
<dbReference type="GO" id="GO:0005783">
    <property type="term" value="C:endoplasmic reticulum"/>
    <property type="evidence" value="ECO:0007669"/>
    <property type="project" value="InterPro"/>
</dbReference>
<dbReference type="GO" id="GO:0032469">
    <property type="term" value="P:endoplasmic reticulum calcium ion homeostasis"/>
    <property type="evidence" value="ECO:0007669"/>
    <property type="project" value="InterPro"/>
</dbReference>
<keyword evidence="8" id="KW-1185">Reference proteome</keyword>
<accession>A0A0D1XPK1</accession>
<dbReference type="EMBL" id="KN847540">
    <property type="protein sequence ID" value="KIW04486.1"/>
    <property type="molecule type" value="Genomic_DNA"/>
</dbReference>
<protein>
    <recommendedName>
        <fullName evidence="9">DUF1682 domain-containing protein</fullName>
    </recommendedName>
</protein>
<evidence type="ECO:0000256" key="6">
    <source>
        <dbReference type="SAM" id="Phobius"/>
    </source>
</evidence>
<dbReference type="InterPro" id="IPR012879">
    <property type="entry name" value="CCDC47"/>
</dbReference>
<evidence type="ECO:0000256" key="2">
    <source>
        <dbReference type="ARBA" id="ARBA00022692"/>
    </source>
</evidence>
<feature type="compositionally biased region" description="Basic and acidic residues" evidence="5">
    <location>
        <begin position="423"/>
        <end position="439"/>
    </location>
</feature>
<dbReference type="PANTHER" id="PTHR12883">
    <property type="entry name" value="ADIPOCYTE-SPECIFIC PROTEIN 4-RELATED"/>
    <property type="match status" value="1"/>
</dbReference>
<evidence type="ECO:0000256" key="4">
    <source>
        <dbReference type="ARBA" id="ARBA00023136"/>
    </source>
</evidence>
<keyword evidence="4 6" id="KW-0472">Membrane</keyword>
<feature type="compositionally biased region" description="Basic and acidic residues" evidence="5">
    <location>
        <begin position="392"/>
        <end position="416"/>
    </location>
</feature>
<feature type="transmembrane region" description="Helical" evidence="6">
    <location>
        <begin position="77"/>
        <end position="96"/>
    </location>
</feature>
<dbReference type="GO" id="GO:0016020">
    <property type="term" value="C:membrane"/>
    <property type="evidence" value="ECO:0007669"/>
    <property type="project" value="UniProtKB-SubCell"/>
</dbReference>
<evidence type="ECO:0008006" key="9">
    <source>
        <dbReference type="Google" id="ProtNLM"/>
    </source>
</evidence>
<keyword evidence="3 6" id="KW-1133">Transmembrane helix</keyword>
<dbReference type="Proteomes" id="UP000053259">
    <property type="component" value="Unassembled WGS sequence"/>
</dbReference>
<dbReference type="STRING" id="253628.A0A0D1XPK1"/>
<dbReference type="AlphaFoldDB" id="A0A0D1XPK1"/>
<dbReference type="InParanoid" id="A0A0D1XPK1"/>
<organism evidence="7 8">
    <name type="scientific">Verruconis gallopava</name>
    <dbReference type="NCBI Taxonomy" id="253628"/>
    <lineage>
        <taxon>Eukaryota</taxon>
        <taxon>Fungi</taxon>
        <taxon>Dikarya</taxon>
        <taxon>Ascomycota</taxon>
        <taxon>Pezizomycotina</taxon>
        <taxon>Dothideomycetes</taxon>
        <taxon>Pleosporomycetidae</taxon>
        <taxon>Venturiales</taxon>
        <taxon>Sympoventuriaceae</taxon>
        <taxon>Verruconis</taxon>
    </lineage>
</organism>
<evidence type="ECO:0000256" key="5">
    <source>
        <dbReference type="SAM" id="MobiDB-lite"/>
    </source>
</evidence>
<dbReference type="FunCoup" id="A0A0D1XPK1">
    <property type="interactions" value="65"/>
</dbReference>
<evidence type="ECO:0000256" key="1">
    <source>
        <dbReference type="ARBA" id="ARBA00004167"/>
    </source>
</evidence>
<sequence length="448" mass="50192">MANIIGNIFGGKKPEAAAAPSRDAGGFADFAGVPDPSPASISPSLTSAVAGVGATARPAFQYTKWYRVWERTTVADFYTEMIILPFILLTILVHLWGTGSNRRRAKAWAKSFAPLIAQEYAVVGFGGRKPPTVDDVQAEGLVKSVTSDALVIPEEIIRENSPAEFVTYATGRTNVAFMDVKLTLIKRFNPLTILGENIIGFFFESMPATQETVEATAYAFDGKEKDLVPVPKGETLKVGGNSSYDGFVWAVVNKEVMKRMREERYDLSLTTTKEHPKLPTWASVMSENAEITETLLTADLAKAIEDAGDDFIALIVSDQPTDKPKTIDETLPRKRVTLQLKLSSYYPANTLSLFQYFLRLPDILVSQCHFRPEVMKRVKGIREDEIRKIKKASEEEEAEVRKEKADREKKEKRDKTLAALSAEEQRKFLEKEREKEQRRAQKKRTMRA</sequence>
<feature type="region of interest" description="Disordered" evidence="5">
    <location>
        <begin position="392"/>
        <end position="448"/>
    </location>
</feature>
<dbReference type="OrthoDB" id="10039147at2759"/>
<dbReference type="PANTHER" id="PTHR12883:SF0">
    <property type="entry name" value="PAT COMPLEX SUBUNIT CCDC47"/>
    <property type="match status" value="1"/>
</dbReference>
<dbReference type="HOGENOM" id="CLU_042570_0_0_1"/>
<name>A0A0D1XPK1_9PEZI</name>
<dbReference type="Pfam" id="PF07946">
    <property type="entry name" value="CCDC47"/>
    <property type="match status" value="1"/>
</dbReference>
<gene>
    <name evidence="7" type="ORF">PV09_04245</name>
</gene>
<proteinExistence type="predicted"/>
<evidence type="ECO:0000256" key="3">
    <source>
        <dbReference type="ARBA" id="ARBA00022989"/>
    </source>
</evidence>